<dbReference type="Proteomes" id="UP000001631">
    <property type="component" value="Unassembled WGS sequence"/>
</dbReference>
<dbReference type="HOGENOM" id="CLU_108547_0_0_1"/>
<keyword evidence="1" id="KW-1133">Transmembrane helix</keyword>
<evidence type="ECO:0000313" key="2">
    <source>
        <dbReference type="EMBL" id="EEH11021.1"/>
    </source>
</evidence>
<keyword evidence="1" id="KW-0472">Membrane</keyword>
<organism evidence="2 3">
    <name type="scientific">Ajellomyces capsulatus (strain G186AR / H82 / ATCC MYA-2454 / RMSCC 2432)</name>
    <name type="common">Darling's disease fungus</name>
    <name type="synonym">Histoplasma capsulatum</name>
    <dbReference type="NCBI Taxonomy" id="447093"/>
    <lineage>
        <taxon>Eukaryota</taxon>
        <taxon>Fungi</taxon>
        <taxon>Dikarya</taxon>
        <taxon>Ascomycota</taxon>
        <taxon>Pezizomycotina</taxon>
        <taxon>Eurotiomycetes</taxon>
        <taxon>Eurotiomycetidae</taxon>
        <taxon>Onygenales</taxon>
        <taxon>Ajellomycetaceae</taxon>
        <taxon>Histoplasma</taxon>
    </lineage>
</organism>
<reference evidence="2" key="1">
    <citation type="submission" date="2009-02" db="EMBL/GenBank/DDBJ databases">
        <title>The Genome Sequence of Ajellomyces capsulatus strain G186AR.</title>
        <authorList>
            <consortium name="The Broad Institute Genome Sequencing Platform"/>
            <person name="Champion M."/>
            <person name="Cuomo C."/>
            <person name="Ma L.-J."/>
            <person name="Henn M.R."/>
            <person name="Sil A."/>
            <person name="Goldman B."/>
            <person name="Young S.K."/>
            <person name="Kodira C.D."/>
            <person name="Zeng Q."/>
            <person name="Koehrsen M."/>
            <person name="Alvarado L."/>
            <person name="Berlin A."/>
            <person name="Borenstein D."/>
            <person name="Chen Z."/>
            <person name="Engels R."/>
            <person name="Freedman E."/>
            <person name="Gellesch M."/>
            <person name="Goldberg J."/>
            <person name="Griggs A."/>
            <person name="Gujja S."/>
            <person name="Heiman D."/>
            <person name="Hepburn T."/>
            <person name="Howarth C."/>
            <person name="Jen D."/>
            <person name="Larson L."/>
            <person name="Lewis B."/>
            <person name="Mehta T."/>
            <person name="Park D."/>
            <person name="Pearson M."/>
            <person name="Roberts A."/>
            <person name="Saif S."/>
            <person name="Shea T."/>
            <person name="Shenoy N."/>
            <person name="Sisk P."/>
            <person name="Stolte C."/>
            <person name="Sykes S."/>
            <person name="Walk T."/>
            <person name="White J."/>
            <person name="Yandava C."/>
            <person name="Klein B."/>
            <person name="McEwen J.G."/>
            <person name="Puccia R."/>
            <person name="Goldman G.H."/>
            <person name="Felipe M.S."/>
            <person name="Nino-Vega G."/>
            <person name="San-Blas G."/>
            <person name="Taylor J."/>
            <person name="Mendoza L."/>
            <person name="Galagan J."/>
            <person name="Nusbaum C."/>
            <person name="Birren B."/>
        </authorList>
    </citation>
    <scope>NUCLEOTIDE SEQUENCE</scope>
    <source>
        <strain evidence="2">G186AR</strain>
    </source>
</reference>
<dbReference type="EMBL" id="GG663363">
    <property type="protein sequence ID" value="EEH11021.1"/>
    <property type="molecule type" value="Genomic_DNA"/>
</dbReference>
<protein>
    <submittedName>
        <fullName evidence="2">Uncharacterized protein</fullName>
    </submittedName>
</protein>
<evidence type="ECO:0000256" key="1">
    <source>
        <dbReference type="SAM" id="Phobius"/>
    </source>
</evidence>
<name>C0NBI0_AJECG</name>
<gene>
    <name evidence="2" type="ORF">HCBG_00476</name>
</gene>
<keyword evidence="3" id="KW-1185">Reference proteome</keyword>
<sequence length="222" mass="24833">MGQAVSKKYPWLSINTIGILDFSCWFALALFGWLFLPDLTENHLNSQQSISEAGTKPRLGIKRINIFEMSEPDSLKWTLRFKNHNVTILLLVSPTQSFDSIKEELLKALKIRGITELNGQTVPENPAEIEFGVPLDRNNLEKGWEKLKPTTGEAGNGMNKQPLRGRKSIITGPVGAGLKDSQALAFRFRKPGEDEDEDDLGIGFDDPGWDVMIAKYDAEDDE</sequence>
<dbReference type="InParanoid" id="C0NBI0"/>
<proteinExistence type="predicted"/>
<accession>C0NBI0</accession>
<dbReference type="AlphaFoldDB" id="C0NBI0"/>
<dbReference type="VEuPathDB" id="FungiDB:I7I50_02310"/>
<evidence type="ECO:0000313" key="3">
    <source>
        <dbReference type="Proteomes" id="UP000001631"/>
    </source>
</evidence>
<dbReference type="RefSeq" id="XP_045291501.1">
    <property type="nucleotide sequence ID" value="XM_045427526.1"/>
</dbReference>
<feature type="transmembrane region" description="Helical" evidence="1">
    <location>
        <begin position="12"/>
        <end position="36"/>
    </location>
</feature>
<keyword evidence="1" id="KW-0812">Transmembrane</keyword>
<dbReference type="GeneID" id="69033493"/>